<feature type="compositionally biased region" description="Polar residues" evidence="1">
    <location>
        <begin position="254"/>
        <end position="268"/>
    </location>
</feature>
<dbReference type="InterPro" id="IPR028236">
    <property type="entry name" value="CPLANE1"/>
</dbReference>
<dbReference type="EMBL" id="KB550905">
    <property type="protein sequence ID" value="EMP30279.1"/>
    <property type="molecule type" value="Genomic_DNA"/>
</dbReference>
<sequence>MEIKLDVLVSMCIKHRKPWPRISWLGQEKEAIFLLDDKCISEINLLSGKTKKKIPRLQSLLKNVVVLATSRNGAWLAGILTTGELFLWNKDQDYLKIVPAVEESSKVVTAAQECSMRLYLYVSGDGNKVLLITPTACVFLWESTECKNISSPKNTSLAGRWSQIVPEESVILPSAEDKETGMSADFIKNEKSWDPAMPFPPHCVYWNPWATYPPTTGLPTTSRLRTQESPLPLSTAPSEPAGEGDEEEEESSDQEGTPPTHLSLSSPDDTVMPPPPSMGDDFKQFQDLFKRVVSFLDISLEEVLVPQHKLVDILNISSSSKIALRMNDVIM</sequence>
<dbReference type="PANTHER" id="PTHR14492:SF4">
    <property type="entry name" value="CILIOGENESIS AND PLANAR POLARITY EFFECTOR 1"/>
    <property type="match status" value="1"/>
</dbReference>
<dbReference type="GO" id="GO:0060271">
    <property type="term" value="P:cilium assembly"/>
    <property type="evidence" value="ECO:0007669"/>
    <property type="project" value="TreeGrafter"/>
</dbReference>
<dbReference type="PANTHER" id="PTHR14492">
    <property type="entry name" value="JBTS17"/>
    <property type="match status" value="1"/>
</dbReference>
<feature type="compositionally biased region" description="Polar residues" evidence="1">
    <location>
        <begin position="217"/>
        <end position="229"/>
    </location>
</feature>
<dbReference type="AlphaFoldDB" id="M7AZU6"/>
<evidence type="ECO:0000313" key="2">
    <source>
        <dbReference type="EMBL" id="EMP30279.1"/>
    </source>
</evidence>
<evidence type="ECO:0000313" key="3">
    <source>
        <dbReference type="Proteomes" id="UP000031443"/>
    </source>
</evidence>
<keyword evidence="3" id="KW-1185">Reference proteome</keyword>
<name>M7AZU6_CHEMY</name>
<reference evidence="3" key="1">
    <citation type="journal article" date="2013" name="Nat. Genet.">
        <title>The draft genomes of soft-shell turtle and green sea turtle yield insights into the development and evolution of the turtle-specific body plan.</title>
        <authorList>
            <person name="Wang Z."/>
            <person name="Pascual-Anaya J."/>
            <person name="Zadissa A."/>
            <person name="Li W."/>
            <person name="Niimura Y."/>
            <person name="Huang Z."/>
            <person name="Li C."/>
            <person name="White S."/>
            <person name="Xiong Z."/>
            <person name="Fang D."/>
            <person name="Wang B."/>
            <person name="Ming Y."/>
            <person name="Chen Y."/>
            <person name="Zheng Y."/>
            <person name="Kuraku S."/>
            <person name="Pignatelli M."/>
            <person name="Herrero J."/>
            <person name="Beal K."/>
            <person name="Nozawa M."/>
            <person name="Li Q."/>
            <person name="Wang J."/>
            <person name="Zhang H."/>
            <person name="Yu L."/>
            <person name="Shigenobu S."/>
            <person name="Wang J."/>
            <person name="Liu J."/>
            <person name="Flicek P."/>
            <person name="Searle S."/>
            <person name="Wang J."/>
            <person name="Kuratani S."/>
            <person name="Yin Y."/>
            <person name="Aken B."/>
            <person name="Zhang G."/>
            <person name="Irie N."/>
        </authorList>
    </citation>
    <scope>NUCLEOTIDE SEQUENCE [LARGE SCALE GENOMIC DNA]</scope>
</reference>
<dbReference type="Proteomes" id="UP000031443">
    <property type="component" value="Unassembled WGS sequence"/>
</dbReference>
<feature type="region of interest" description="Disordered" evidence="1">
    <location>
        <begin position="217"/>
        <end position="282"/>
    </location>
</feature>
<organism evidence="2 3">
    <name type="scientific">Chelonia mydas</name>
    <name type="common">Green sea-turtle</name>
    <name type="synonym">Chelonia agassizi</name>
    <dbReference type="NCBI Taxonomy" id="8469"/>
    <lineage>
        <taxon>Eukaryota</taxon>
        <taxon>Metazoa</taxon>
        <taxon>Chordata</taxon>
        <taxon>Craniata</taxon>
        <taxon>Vertebrata</taxon>
        <taxon>Euteleostomi</taxon>
        <taxon>Archelosauria</taxon>
        <taxon>Testudinata</taxon>
        <taxon>Testudines</taxon>
        <taxon>Cryptodira</taxon>
        <taxon>Durocryptodira</taxon>
        <taxon>Americhelydia</taxon>
        <taxon>Chelonioidea</taxon>
        <taxon>Cheloniidae</taxon>
        <taxon>Chelonia</taxon>
    </lineage>
</organism>
<dbReference type="InterPro" id="IPR036322">
    <property type="entry name" value="WD40_repeat_dom_sf"/>
</dbReference>
<protein>
    <submittedName>
        <fullName evidence="2">Uncharacterized protein</fullName>
    </submittedName>
</protein>
<evidence type="ECO:0000256" key="1">
    <source>
        <dbReference type="SAM" id="MobiDB-lite"/>
    </source>
</evidence>
<proteinExistence type="predicted"/>
<dbReference type="GO" id="GO:0035869">
    <property type="term" value="C:ciliary transition zone"/>
    <property type="evidence" value="ECO:0007669"/>
    <property type="project" value="TreeGrafter"/>
</dbReference>
<feature type="compositionally biased region" description="Acidic residues" evidence="1">
    <location>
        <begin position="242"/>
        <end position="253"/>
    </location>
</feature>
<accession>M7AZU6</accession>
<gene>
    <name evidence="2" type="ORF">UY3_12604</name>
</gene>
<dbReference type="SUPFAM" id="SSF50978">
    <property type="entry name" value="WD40 repeat-like"/>
    <property type="match status" value="1"/>
</dbReference>